<dbReference type="SUPFAM" id="SSF53167">
    <property type="entry name" value="Purine and uridine phosphorylases"/>
    <property type="match status" value="1"/>
</dbReference>
<dbReference type="GO" id="GO:0009116">
    <property type="term" value="P:nucleoside metabolic process"/>
    <property type="evidence" value="ECO:0007669"/>
    <property type="project" value="InterPro"/>
</dbReference>
<reference evidence="1" key="1">
    <citation type="journal article" date="2021" name="Nat. Commun.">
        <title>Genetic determinants of endophytism in the Arabidopsis root mycobiome.</title>
        <authorList>
            <person name="Mesny F."/>
            <person name="Miyauchi S."/>
            <person name="Thiergart T."/>
            <person name="Pickel B."/>
            <person name="Atanasova L."/>
            <person name="Karlsson M."/>
            <person name="Huettel B."/>
            <person name="Barry K.W."/>
            <person name="Haridas S."/>
            <person name="Chen C."/>
            <person name="Bauer D."/>
            <person name="Andreopoulos W."/>
            <person name="Pangilinan J."/>
            <person name="LaButti K."/>
            <person name="Riley R."/>
            <person name="Lipzen A."/>
            <person name="Clum A."/>
            <person name="Drula E."/>
            <person name="Henrissat B."/>
            <person name="Kohler A."/>
            <person name="Grigoriev I.V."/>
            <person name="Martin F.M."/>
            <person name="Hacquard S."/>
        </authorList>
    </citation>
    <scope>NUCLEOTIDE SEQUENCE</scope>
    <source>
        <strain evidence="1">MPI-CAGE-CH-0230</strain>
    </source>
</reference>
<dbReference type="AlphaFoldDB" id="A0A9P9BK26"/>
<dbReference type="PANTHER" id="PTHR46082">
    <property type="entry name" value="ATP/GTP-BINDING PROTEIN-RELATED"/>
    <property type="match status" value="1"/>
</dbReference>
<dbReference type="RefSeq" id="XP_046007005.1">
    <property type="nucleotide sequence ID" value="XM_046148855.1"/>
</dbReference>
<name>A0A9P9BK26_9PEZI</name>
<dbReference type="InterPro" id="IPR053137">
    <property type="entry name" value="NLR-like"/>
</dbReference>
<dbReference type="Proteomes" id="UP000756346">
    <property type="component" value="Unassembled WGS sequence"/>
</dbReference>
<protein>
    <recommendedName>
        <fullName evidence="3">Nucleoside phosphorylase domain-containing protein</fullName>
    </recommendedName>
</protein>
<evidence type="ECO:0008006" key="3">
    <source>
        <dbReference type="Google" id="ProtNLM"/>
    </source>
</evidence>
<evidence type="ECO:0000313" key="1">
    <source>
        <dbReference type="EMBL" id="KAH7020804.1"/>
    </source>
</evidence>
<dbReference type="GO" id="GO:0003824">
    <property type="term" value="F:catalytic activity"/>
    <property type="evidence" value="ECO:0007669"/>
    <property type="project" value="InterPro"/>
</dbReference>
<gene>
    <name evidence="1" type="ORF">B0I36DRAFT_207200</name>
</gene>
<feature type="non-terminal residue" evidence="1">
    <location>
        <position position="1"/>
    </location>
</feature>
<keyword evidence="2" id="KW-1185">Reference proteome</keyword>
<proteinExistence type="predicted"/>
<accession>A0A9P9BK26</accession>
<dbReference type="InterPro" id="IPR035994">
    <property type="entry name" value="Nucleoside_phosphorylase_sf"/>
</dbReference>
<dbReference type="OrthoDB" id="20872at2759"/>
<comment type="caution">
    <text evidence="1">The sequence shown here is derived from an EMBL/GenBank/DDBJ whole genome shotgun (WGS) entry which is preliminary data.</text>
</comment>
<dbReference type="EMBL" id="JAGTJQ010000010">
    <property type="protein sequence ID" value="KAH7020804.1"/>
    <property type="molecule type" value="Genomic_DNA"/>
</dbReference>
<dbReference type="Gene3D" id="3.40.50.1580">
    <property type="entry name" value="Nucleoside phosphorylase domain"/>
    <property type="match status" value="1"/>
</dbReference>
<organism evidence="1 2">
    <name type="scientific">Microdochium trichocladiopsis</name>
    <dbReference type="NCBI Taxonomy" id="1682393"/>
    <lineage>
        <taxon>Eukaryota</taxon>
        <taxon>Fungi</taxon>
        <taxon>Dikarya</taxon>
        <taxon>Ascomycota</taxon>
        <taxon>Pezizomycotina</taxon>
        <taxon>Sordariomycetes</taxon>
        <taxon>Xylariomycetidae</taxon>
        <taxon>Xylariales</taxon>
        <taxon>Microdochiaceae</taxon>
        <taxon>Microdochium</taxon>
    </lineage>
</organism>
<dbReference type="PANTHER" id="PTHR46082:SF6">
    <property type="entry name" value="AAA+ ATPASE DOMAIN-CONTAINING PROTEIN-RELATED"/>
    <property type="match status" value="1"/>
</dbReference>
<feature type="non-terminal residue" evidence="1">
    <location>
        <position position="147"/>
    </location>
</feature>
<dbReference type="GeneID" id="70178401"/>
<evidence type="ECO:0000313" key="2">
    <source>
        <dbReference type="Proteomes" id="UP000756346"/>
    </source>
</evidence>
<sequence length="147" mass="15983">SPNNITVAIFCALVEESVAVRYTLDEEFTCKPSGKQSYVYKYGRIGDHRVIIAEPVEMGAVNAAHCAAHVSQQFPNVRLALMVGIGAGIPSNQLDIRLGDIAISVPRDDQPGVLQYDFGKYEDSGFARKGVLNKPPRVLLSAIHSLE</sequence>